<keyword evidence="6 9" id="KW-1133">Transmembrane helix</keyword>
<dbReference type="AlphaFoldDB" id="A0A1I8EX61"/>
<evidence type="ECO:0000256" key="3">
    <source>
        <dbReference type="ARBA" id="ARBA00022475"/>
    </source>
</evidence>
<feature type="region of interest" description="Disordered" evidence="8">
    <location>
        <begin position="271"/>
        <end position="362"/>
    </location>
</feature>
<keyword evidence="3" id="KW-1003">Cell membrane</keyword>
<dbReference type="PANTHER" id="PTHR22907">
    <property type="entry name" value="GH04558P"/>
    <property type="match status" value="1"/>
</dbReference>
<evidence type="ECO:0000256" key="2">
    <source>
        <dbReference type="ARBA" id="ARBA00022460"/>
    </source>
</evidence>
<organism evidence="11">
    <name type="scientific">Wuchereria bancrofti</name>
    <dbReference type="NCBI Taxonomy" id="6293"/>
    <lineage>
        <taxon>Eukaryota</taxon>
        <taxon>Metazoa</taxon>
        <taxon>Ecdysozoa</taxon>
        <taxon>Nematoda</taxon>
        <taxon>Chromadorea</taxon>
        <taxon>Rhabditida</taxon>
        <taxon>Spirurina</taxon>
        <taxon>Spiruromorpha</taxon>
        <taxon>Filarioidea</taxon>
        <taxon>Onchocercidae</taxon>
        <taxon>Wuchereria</taxon>
    </lineage>
</organism>
<feature type="compositionally biased region" description="Basic and acidic residues" evidence="8">
    <location>
        <begin position="293"/>
        <end position="305"/>
    </location>
</feature>
<accession>A0A1I8EX61</accession>
<feature type="compositionally biased region" description="Polar residues" evidence="8">
    <location>
        <begin position="345"/>
        <end position="360"/>
    </location>
</feature>
<dbReference type="GO" id="GO:0042302">
    <property type="term" value="F:structural constituent of cuticle"/>
    <property type="evidence" value="ECO:0007669"/>
    <property type="project" value="UniProtKB-KW"/>
</dbReference>
<evidence type="ECO:0000256" key="1">
    <source>
        <dbReference type="ARBA" id="ARBA00004251"/>
    </source>
</evidence>
<dbReference type="InterPro" id="IPR001507">
    <property type="entry name" value="ZP_dom"/>
</dbReference>
<evidence type="ECO:0000256" key="6">
    <source>
        <dbReference type="ARBA" id="ARBA00022989"/>
    </source>
</evidence>
<evidence type="ECO:0000256" key="8">
    <source>
        <dbReference type="SAM" id="MobiDB-lite"/>
    </source>
</evidence>
<keyword evidence="7 9" id="KW-0472">Membrane</keyword>
<evidence type="ECO:0000256" key="4">
    <source>
        <dbReference type="ARBA" id="ARBA00022692"/>
    </source>
</evidence>
<evidence type="ECO:0000259" key="10">
    <source>
        <dbReference type="PROSITE" id="PS51034"/>
    </source>
</evidence>
<feature type="transmembrane region" description="Helical" evidence="9">
    <location>
        <begin position="456"/>
        <end position="478"/>
    </location>
</feature>
<dbReference type="InterPro" id="IPR051962">
    <property type="entry name" value="Cuticlin"/>
</dbReference>
<dbReference type="GO" id="GO:0005886">
    <property type="term" value="C:plasma membrane"/>
    <property type="evidence" value="ECO:0007669"/>
    <property type="project" value="UniProtKB-SubCell"/>
</dbReference>
<comment type="subcellular location">
    <subcellularLocation>
        <location evidence="1">Cell membrane</location>
        <topology evidence="1">Single-pass type I membrane protein</topology>
    </subcellularLocation>
</comment>
<sequence length="491" mass="55994">VLQKTVGIAIDNSVSESPSIECDSDSISIVFSTLKPFSGRTFVKGYIQDRNCIQVGNHHEQHKFTIKFNQCGLRRSREYNGIRITTTVIVSFHPIFLTKIDRAYRLNCFYMESSKTITQQLEISMMATEELQHQTQMPICRYEIFGGSATGVQIRYAKVGDSVYHRWTCLSETKGLYCMRVHTCTVSDGQGGEAVAVIDKKGCSVDKYLLLDLEYIDDLTAGQESHVFKFADRPALYFNCQLELTTKDHYLGCANERPICKSQIRVEPSEQSYEQSIAATEEERQVPTYQNNNKERNPLDMDYKSNESPYQSNEVMYAPPPGPPAPPTRSSDSSHFRSSPKSVYSIDSNYEDISTPSNTEEYGHLPRQETTAIYEEGIAYKRLIRRKRNSTNQYFSSNATTILRPKLRIANVDLPEQCITVFDLEDENNGEMQSANLDRLLNPITTSRTCFSTARLTMLIVITVITFSISVLVLMFVLRKQRIFLHNNFIK</sequence>
<evidence type="ECO:0000256" key="7">
    <source>
        <dbReference type="ARBA" id="ARBA00023136"/>
    </source>
</evidence>
<feature type="compositionally biased region" description="Pro residues" evidence="8">
    <location>
        <begin position="318"/>
        <end position="327"/>
    </location>
</feature>
<dbReference type="PANTHER" id="PTHR22907:SF57">
    <property type="entry name" value="CUTICLIN-4"/>
    <property type="match status" value="1"/>
</dbReference>
<keyword evidence="5" id="KW-0732">Signal</keyword>
<feature type="compositionally biased region" description="Low complexity" evidence="8">
    <location>
        <begin position="330"/>
        <end position="342"/>
    </location>
</feature>
<dbReference type="InterPro" id="IPR056953">
    <property type="entry name" value="CUT_N"/>
</dbReference>
<evidence type="ECO:0000313" key="11">
    <source>
        <dbReference type="WBParaSite" id="maker-PairedContig_5918-snap-gene-0.3-mRNA-1"/>
    </source>
</evidence>
<protein>
    <submittedName>
        <fullName evidence="11">ZP domain-containing protein</fullName>
    </submittedName>
</protein>
<dbReference type="SMART" id="SM00241">
    <property type="entry name" value="ZP"/>
    <property type="match status" value="1"/>
</dbReference>
<dbReference type="WBParaSite" id="maker-PairedContig_5918-snap-gene-0.3-mRNA-1">
    <property type="protein sequence ID" value="maker-PairedContig_5918-snap-gene-0.3-mRNA-1"/>
    <property type="gene ID" value="maker-PairedContig_5918-snap-gene-0.3"/>
</dbReference>
<keyword evidence="4 9" id="KW-0812">Transmembrane</keyword>
<dbReference type="Pfam" id="PF25057">
    <property type="entry name" value="CUT_N"/>
    <property type="match status" value="1"/>
</dbReference>
<dbReference type="PROSITE" id="PS51034">
    <property type="entry name" value="ZP_2"/>
    <property type="match status" value="1"/>
</dbReference>
<keyword evidence="2" id="KW-0193">Cuticle</keyword>
<dbReference type="InterPro" id="IPR057475">
    <property type="entry name" value="CUT_C"/>
</dbReference>
<evidence type="ECO:0000256" key="5">
    <source>
        <dbReference type="ARBA" id="ARBA00022729"/>
    </source>
</evidence>
<feature type="domain" description="ZP" evidence="10">
    <location>
        <begin position="21"/>
        <end position="260"/>
    </location>
</feature>
<proteinExistence type="predicted"/>
<dbReference type="Pfam" id="PF25301">
    <property type="entry name" value="CUT_C"/>
    <property type="match status" value="1"/>
</dbReference>
<evidence type="ECO:0000256" key="9">
    <source>
        <dbReference type="SAM" id="Phobius"/>
    </source>
</evidence>
<name>A0A1I8EX61_WUCBA</name>
<reference evidence="11" key="1">
    <citation type="submission" date="2016-11" db="UniProtKB">
        <authorList>
            <consortium name="WormBaseParasite"/>
        </authorList>
    </citation>
    <scope>IDENTIFICATION</scope>
    <source>
        <strain evidence="11">pt0022</strain>
    </source>
</reference>